<sequence>MCPPLQPGLSVSPEPLSKLAVHGQAPDPKTLTPARNYTSSEIKPHFQSIAV</sequence>
<feature type="region of interest" description="Disordered" evidence="1">
    <location>
        <begin position="1"/>
        <end position="39"/>
    </location>
</feature>
<dbReference type="AlphaFoldDB" id="A0A0A9C5T0"/>
<protein>
    <submittedName>
        <fullName evidence="2">Uncharacterized protein</fullName>
    </submittedName>
</protein>
<organism evidence="2">
    <name type="scientific">Arundo donax</name>
    <name type="common">Giant reed</name>
    <name type="synonym">Donax arundinaceus</name>
    <dbReference type="NCBI Taxonomy" id="35708"/>
    <lineage>
        <taxon>Eukaryota</taxon>
        <taxon>Viridiplantae</taxon>
        <taxon>Streptophyta</taxon>
        <taxon>Embryophyta</taxon>
        <taxon>Tracheophyta</taxon>
        <taxon>Spermatophyta</taxon>
        <taxon>Magnoliopsida</taxon>
        <taxon>Liliopsida</taxon>
        <taxon>Poales</taxon>
        <taxon>Poaceae</taxon>
        <taxon>PACMAD clade</taxon>
        <taxon>Arundinoideae</taxon>
        <taxon>Arundineae</taxon>
        <taxon>Arundo</taxon>
    </lineage>
</organism>
<evidence type="ECO:0000256" key="1">
    <source>
        <dbReference type="SAM" id="MobiDB-lite"/>
    </source>
</evidence>
<reference evidence="2" key="1">
    <citation type="submission" date="2014-09" db="EMBL/GenBank/DDBJ databases">
        <authorList>
            <person name="Magalhaes I.L.F."/>
            <person name="Oliveira U."/>
            <person name="Santos F.R."/>
            <person name="Vidigal T.H.D.A."/>
            <person name="Brescovit A.D."/>
            <person name="Santos A.J."/>
        </authorList>
    </citation>
    <scope>NUCLEOTIDE SEQUENCE</scope>
    <source>
        <tissue evidence="2">Shoot tissue taken approximately 20 cm above the soil surface</tissue>
    </source>
</reference>
<reference evidence="2" key="2">
    <citation type="journal article" date="2015" name="Data Brief">
        <title>Shoot transcriptome of the giant reed, Arundo donax.</title>
        <authorList>
            <person name="Barrero R.A."/>
            <person name="Guerrero F.D."/>
            <person name="Moolhuijzen P."/>
            <person name="Goolsby J.A."/>
            <person name="Tidwell J."/>
            <person name="Bellgard S.E."/>
            <person name="Bellgard M.I."/>
        </authorList>
    </citation>
    <scope>NUCLEOTIDE SEQUENCE</scope>
    <source>
        <tissue evidence="2">Shoot tissue taken approximately 20 cm above the soil surface</tissue>
    </source>
</reference>
<proteinExistence type="predicted"/>
<evidence type="ECO:0000313" key="2">
    <source>
        <dbReference type="EMBL" id="JAD71609.1"/>
    </source>
</evidence>
<accession>A0A0A9C5T0</accession>
<name>A0A0A9C5T0_ARUDO</name>
<dbReference type="EMBL" id="GBRH01226286">
    <property type="protein sequence ID" value="JAD71609.1"/>
    <property type="molecule type" value="Transcribed_RNA"/>
</dbReference>